<evidence type="ECO:0000256" key="1">
    <source>
        <dbReference type="SAM" id="MobiDB-lite"/>
    </source>
</evidence>
<comment type="caution">
    <text evidence="2">The sequence shown here is derived from an EMBL/GenBank/DDBJ whole genome shotgun (WGS) entry which is preliminary data.</text>
</comment>
<feature type="compositionally biased region" description="Polar residues" evidence="1">
    <location>
        <begin position="108"/>
        <end position="127"/>
    </location>
</feature>
<dbReference type="EMBL" id="MNAD01000521">
    <property type="protein sequence ID" value="OJT12107.1"/>
    <property type="molecule type" value="Genomic_DNA"/>
</dbReference>
<dbReference type="AlphaFoldDB" id="A0A1M2VWX1"/>
<accession>A0A1M2VWX1</accession>
<evidence type="ECO:0000313" key="2">
    <source>
        <dbReference type="EMBL" id="OJT12107.1"/>
    </source>
</evidence>
<sequence length="142" mass="15621">MAGAIKDRNGVRMDGMDEPPPKKRGRPPKKTVATQFSCPPPCGQEERAPSEVGCELERAGRTIRKCRRRAVFADSCPQATWTFPEEGVTAWMGTMDSTLESSKRSKIDTSGSAQGFLSPETVSLTPEESNRASLVWLCRPFD</sequence>
<feature type="region of interest" description="Disordered" evidence="1">
    <location>
        <begin position="102"/>
        <end position="129"/>
    </location>
</feature>
<feature type="compositionally biased region" description="Basic and acidic residues" evidence="1">
    <location>
        <begin position="1"/>
        <end position="21"/>
    </location>
</feature>
<keyword evidence="3" id="KW-1185">Reference proteome</keyword>
<organism evidence="2 3">
    <name type="scientific">Trametes pubescens</name>
    <name type="common">White-rot fungus</name>
    <dbReference type="NCBI Taxonomy" id="154538"/>
    <lineage>
        <taxon>Eukaryota</taxon>
        <taxon>Fungi</taxon>
        <taxon>Dikarya</taxon>
        <taxon>Basidiomycota</taxon>
        <taxon>Agaricomycotina</taxon>
        <taxon>Agaricomycetes</taxon>
        <taxon>Polyporales</taxon>
        <taxon>Polyporaceae</taxon>
        <taxon>Trametes</taxon>
    </lineage>
</organism>
<proteinExistence type="predicted"/>
<protein>
    <submittedName>
        <fullName evidence="2">Uncharacterized protein</fullName>
    </submittedName>
</protein>
<dbReference type="Proteomes" id="UP000184267">
    <property type="component" value="Unassembled WGS sequence"/>
</dbReference>
<name>A0A1M2VWX1_TRAPU</name>
<feature type="region of interest" description="Disordered" evidence="1">
    <location>
        <begin position="1"/>
        <end position="51"/>
    </location>
</feature>
<gene>
    <name evidence="2" type="ORF">TRAPUB_11332</name>
</gene>
<evidence type="ECO:0000313" key="3">
    <source>
        <dbReference type="Proteomes" id="UP000184267"/>
    </source>
</evidence>
<reference evidence="2 3" key="1">
    <citation type="submission" date="2016-10" db="EMBL/GenBank/DDBJ databases">
        <title>Genome sequence of the basidiomycete white-rot fungus Trametes pubescens.</title>
        <authorList>
            <person name="Makela M.R."/>
            <person name="Granchi Z."/>
            <person name="Peng M."/>
            <person name="De Vries R.P."/>
            <person name="Grigoriev I."/>
            <person name="Riley R."/>
            <person name="Hilden K."/>
        </authorList>
    </citation>
    <scope>NUCLEOTIDE SEQUENCE [LARGE SCALE GENOMIC DNA]</scope>
    <source>
        <strain evidence="2 3">FBCC735</strain>
    </source>
</reference>